<name>A0AAV6YR95_ENGPU</name>
<dbReference type="AlphaFoldDB" id="A0AAV6YR95"/>
<feature type="region of interest" description="Disordered" evidence="1">
    <location>
        <begin position="50"/>
        <end position="83"/>
    </location>
</feature>
<evidence type="ECO:0000313" key="3">
    <source>
        <dbReference type="Proteomes" id="UP000824782"/>
    </source>
</evidence>
<evidence type="ECO:0000256" key="1">
    <source>
        <dbReference type="SAM" id="MobiDB-lite"/>
    </source>
</evidence>
<sequence>MHHLGPGEGKRSPSDTFLVFKCGGFSEYVGFSFGHAPRFPSRACRRRCATIRSRAPQSRGNSGTIGANRKYPGNTSGKRESGP</sequence>
<accession>A0AAV6YR95</accession>
<protein>
    <submittedName>
        <fullName evidence="2">Uncharacterized protein</fullName>
    </submittedName>
</protein>
<reference evidence="2" key="1">
    <citation type="thesis" date="2020" institute="ProQuest LLC" country="789 East Eisenhower Parkway, Ann Arbor, MI, USA">
        <title>Comparative Genomics and Chromosome Evolution.</title>
        <authorList>
            <person name="Mudd A.B."/>
        </authorList>
    </citation>
    <scope>NUCLEOTIDE SEQUENCE</scope>
    <source>
        <strain evidence="2">237g6f4</strain>
        <tissue evidence="2">Blood</tissue>
    </source>
</reference>
<evidence type="ECO:0000313" key="2">
    <source>
        <dbReference type="EMBL" id="KAG8536308.1"/>
    </source>
</evidence>
<keyword evidence="3" id="KW-1185">Reference proteome</keyword>
<dbReference type="Proteomes" id="UP000824782">
    <property type="component" value="Unassembled WGS sequence"/>
</dbReference>
<gene>
    <name evidence="2" type="ORF">GDO81_026659</name>
</gene>
<proteinExistence type="predicted"/>
<dbReference type="EMBL" id="WNYA01046117">
    <property type="protein sequence ID" value="KAG8536308.1"/>
    <property type="molecule type" value="Genomic_DNA"/>
</dbReference>
<feature type="compositionally biased region" description="Polar residues" evidence="1">
    <location>
        <begin position="55"/>
        <end position="65"/>
    </location>
</feature>
<comment type="caution">
    <text evidence="2">The sequence shown here is derived from an EMBL/GenBank/DDBJ whole genome shotgun (WGS) entry which is preliminary data.</text>
</comment>
<organism evidence="2 3">
    <name type="scientific">Engystomops pustulosus</name>
    <name type="common">Tungara frog</name>
    <name type="synonym">Physalaemus pustulosus</name>
    <dbReference type="NCBI Taxonomy" id="76066"/>
    <lineage>
        <taxon>Eukaryota</taxon>
        <taxon>Metazoa</taxon>
        <taxon>Chordata</taxon>
        <taxon>Craniata</taxon>
        <taxon>Vertebrata</taxon>
        <taxon>Euteleostomi</taxon>
        <taxon>Amphibia</taxon>
        <taxon>Batrachia</taxon>
        <taxon>Anura</taxon>
        <taxon>Neobatrachia</taxon>
        <taxon>Hyloidea</taxon>
        <taxon>Leptodactylidae</taxon>
        <taxon>Leiuperinae</taxon>
        <taxon>Engystomops</taxon>
    </lineage>
</organism>